<dbReference type="EMBL" id="CP014796">
    <property type="protein sequence ID" value="APX24128.1"/>
    <property type="molecule type" value="Genomic_DNA"/>
</dbReference>
<dbReference type="Proteomes" id="UP000186559">
    <property type="component" value="Chromosome"/>
</dbReference>
<dbReference type="STRING" id="1229727.Ga0080559_TMP3332"/>
<reference evidence="2 3" key="1">
    <citation type="submission" date="2016-03" db="EMBL/GenBank/DDBJ databases">
        <title>Deep-sea bacteria in the southern Pacific.</title>
        <authorList>
            <person name="Tang K."/>
        </authorList>
    </citation>
    <scope>NUCLEOTIDE SEQUENCE [LARGE SCALE GENOMIC DNA]</scope>
    <source>
        <strain evidence="2 3">JLT2016</strain>
    </source>
</reference>
<name>A0A1U7D7P2_9RHOB</name>
<evidence type="ECO:0000313" key="3">
    <source>
        <dbReference type="Proteomes" id="UP000186559"/>
    </source>
</evidence>
<accession>A0A1U7D7P2</accession>
<evidence type="ECO:0000313" key="2">
    <source>
        <dbReference type="EMBL" id="APX24128.1"/>
    </source>
</evidence>
<feature type="region of interest" description="Disordered" evidence="1">
    <location>
        <begin position="1"/>
        <end position="44"/>
    </location>
</feature>
<evidence type="ECO:0000256" key="1">
    <source>
        <dbReference type="SAM" id="MobiDB-lite"/>
    </source>
</evidence>
<dbReference type="KEGG" id="tpro:Ga0080559_TMP3332"/>
<sequence length="44" mass="4415">MAPARDSGAEHATRGALAGRKTLGCGFGQSRGANFKGHAKSASK</sequence>
<gene>
    <name evidence="2" type="ORF">Ga0080559_TMP3332</name>
</gene>
<keyword evidence="3" id="KW-1185">Reference proteome</keyword>
<protein>
    <submittedName>
        <fullName evidence="2">Uncharacterized protein</fullName>
    </submittedName>
</protein>
<dbReference type="AlphaFoldDB" id="A0A1U7D7P2"/>
<organism evidence="2 3">
    <name type="scientific">Salipiger profundus</name>
    <dbReference type="NCBI Taxonomy" id="1229727"/>
    <lineage>
        <taxon>Bacteria</taxon>
        <taxon>Pseudomonadati</taxon>
        <taxon>Pseudomonadota</taxon>
        <taxon>Alphaproteobacteria</taxon>
        <taxon>Rhodobacterales</taxon>
        <taxon>Roseobacteraceae</taxon>
        <taxon>Salipiger</taxon>
    </lineage>
</organism>
<proteinExistence type="predicted"/>